<dbReference type="Gene3D" id="4.10.60.10">
    <property type="entry name" value="Zinc finger, CCHC-type"/>
    <property type="match status" value="1"/>
</dbReference>
<proteinExistence type="predicted"/>
<reference evidence="2" key="1">
    <citation type="journal article" date="2013" name="Genome Biol.">
        <title>Reference genomes and transcriptomes of Nicotiana sylvestris and Nicotiana tomentosiformis.</title>
        <authorList>
            <person name="Sierro N."/>
            <person name="Battey J.N."/>
            <person name="Ouadi S."/>
            <person name="Bovet L."/>
            <person name="Goepfert S."/>
            <person name="Bakaher N."/>
            <person name="Peitsch M.C."/>
            <person name="Ivanov N.V."/>
        </authorList>
    </citation>
    <scope>NUCLEOTIDE SEQUENCE [LARGE SCALE GENOMIC DNA]</scope>
</reference>
<evidence type="ECO:0000313" key="2">
    <source>
        <dbReference type="Proteomes" id="UP000189701"/>
    </source>
</evidence>
<dbReference type="Proteomes" id="UP000189701">
    <property type="component" value="Unplaced"/>
</dbReference>
<feature type="region of interest" description="Disordered" evidence="1">
    <location>
        <begin position="54"/>
        <end position="108"/>
    </location>
</feature>
<dbReference type="RefSeq" id="XP_009774308.1">
    <property type="nucleotide sequence ID" value="XM_009776006.1"/>
</dbReference>
<gene>
    <name evidence="3" type="primary">LOC104224374</name>
</gene>
<evidence type="ECO:0000256" key="1">
    <source>
        <dbReference type="SAM" id="MobiDB-lite"/>
    </source>
</evidence>
<protein>
    <submittedName>
        <fullName evidence="3">Uncharacterized protein LOC104224374</fullName>
    </submittedName>
</protein>
<evidence type="ECO:0000313" key="3">
    <source>
        <dbReference type="RefSeq" id="XP_009774308.1"/>
    </source>
</evidence>
<keyword evidence="2" id="KW-1185">Reference proteome</keyword>
<feature type="region of interest" description="Disordered" evidence="1">
    <location>
        <begin position="1"/>
        <end position="28"/>
    </location>
</feature>
<feature type="compositionally biased region" description="Low complexity" evidence="1">
    <location>
        <begin position="17"/>
        <end position="27"/>
    </location>
</feature>
<reference evidence="3" key="2">
    <citation type="submission" date="2025-08" db="UniProtKB">
        <authorList>
            <consortium name="RefSeq"/>
        </authorList>
    </citation>
    <scope>IDENTIFICATION</scope>
    <source>
        <tissue evidence="3">Leaf</tissue>
    </source>
</reference>
<dbReference type="AlphaFoldDB" id="A0A1U7W6R5"/>
<feature type="non-terminal residue" evidence="3">
    <location>
        <position position="161"/>
    </location>
</feature>
<feature type="compositionally biased region" description="Polar residues" evidence="1">
    <location>
        <begin position="84"/>
        <end position="96"/>
    </location>
</feature>
<feature type="region of interest" description="Disordered" evidence="1">
    <location>
        <begin position="134"/>
        <end position="161"/>
    </location>
</feature>
<sequence>MVSHGSQPQYSDQQLFSSPSAPISAPPLRYSQQSRPCFTYGDVRHISRCCPRASDISQQQGPRPMIQAPVAPQPTQPAIGGVSHGSQPQYSDQQLFSSPSAPISAPPLRYSQQSRPCFTYGDVRHISRCCPRASDISQQQGPRPMIQAPVAPQPTQPAIGG</sequence>
<feature type="compositionally biased region" description="Polar residues" evidence="1">
    <location>
        <begin position="1"/>
        <end position="16"/>
    </location>
</feature>
<accession>A0A1U7W6R5</accession>
<organism evidence="2 3">
    <name type="scientific">Nicotiana sylvestris</name>
    <name type="common">Wood tobacco</name>
    <name type="synonym">South American tobacco</name>
    <dbReference type="NCBI Taxonomy" id="4096"/>
    <lineage>
        <taxon>Eukaryota</taxon>
        <taxon>Viridiplantae</taxon>
        <taxon>Streptophyta</taxon>
        <taxon>Embryophyta</taxon>
        <taxon>Tracheophyta</taxon>
        <taxon>Spermatophyta</taxon>
        <taxon>Magnoliopsida</taxon>
        <taxon>eudicotyledons</taxon>
        <taxon>Gunneridae</taxon>
        <taxon>Pentapetalae</taxon>
        <taxon>asterids</taxon>
        <taxon>lamiids</taxon>
        <taxon>Solanales</taxon>
        <taxon>Solanaceae</taxon>
        <taxon>Nicotianoideae</taxon>
        <taxon>Nicotianeae</taxon>
        <taxon>Nicotiana</taxon>
    </lineage>
</organism>
<feature type="compositionally biased region" description="Low complexity" evidence="1">
    <location>
        <begin position="97"/>
        <end position="107"/>
    </location>
</feature>
<name>A0A1U7W6R5_NICSY</name>